<reference evidence="1 2" key="1">
    <citation type="submission" date="2018-10" db="EMBL/GenBank/DDBJ databases">
        <title>Butyricimonas faecalis sp. nov., isolated from human faeces and emended description of the genus Butyricimonas.</title>
        <authorList>
            <person name="Le Roy T."/>
            <person name="Van der Smissen P."/>
            <person name="Paquot A."/>
            <person name="Delzenne N."/>
            <person name="Muccioli G."/>
            <person name="Collet J.-F."/>
            <person name="Cani P.D."/>
        </authorList>
    </citation>
    <scope>NUCLEOTIDE SEQUENCE [LARGE SCALE GENOMIC DNA]</scope>
    <source>
        <strain evidence="1 2">H184</strain>
    </source>
</reference>
<name>A0A3S9VNT3_9BACT</name>
<evidence type="ECO:0008006" key="3">
    <source>
        <dbReference type="Google" id="ProtNLM"/>
    </source>
</evidence>
<protein>
    <recommendedName>
        <fullName evidence="3">6-bladed beta-propeller</fullName>
    </recommendedName>
</protein>
<dbReference type="SUPFAM" id="SSF101898">
    <property type="entry name" value="NHL repeat"/>
    <property type="match status" value="1"/>
</dbReference>
<sequence length="343" mass="39828">MKSLICPIIILIIISCTQQDIMIGRNILIKEFPQEINLSGEKLDITSIGVNNIFVVDTFLICYKAMGLDEFFDIYSTNTYQSLGKFLSPGRGPNEFLNATYMGQHFKDSSNTYMWIKDEALMKLTLFNLTESVKQQKTIIDSCIYLSNSCIGNNYIIGDTLISIVNSSSDLFLSSYNLQKDSPLEQPIIMFRDPLKNIQEYIFGMNIQIHPNRTKFISAMSNFNQINIFSPNFTDITTLSIYKPTISIKEISLTPDIERIRYYSNVFVTNSSIYALYINKPTLIWREHEKSIEIQEFTWNGTPVRKFTIPNDIIYFTLDQKHKYIYGFKDNEEIYKYDISNYI</sequence>
<dbReference type="PROSITE" id="PS51257">
    <property type="entry name" value="PROKAR_LIPOPROTEIN"/>
    <property type="match status" value="1"/>
</dbReference>
<accession>A0A3S9VNT3</accession>
<evidence type="ECO:0000313" key="2">
    <source>
        <dbReference type="Proteomes" id="UP000270673"/>
    </source>
</evidence>
<gene>
    <name evidence="1" type="ORF">D8S85_00545</name>
</gene>
<dbReference type="RefSeq" id="WP_127074698.1">
    <property type="nucleotide sequence ID" value="NZ_CP032819.1"/>
</dbReference>
<dbReference type="EMBL" id="CP032819">
    <property type="protein sequence ID" value="AZS28185.1"/>
    <property type="molecule type" value="Genomic_DNA"/>
</dbReference>
<dbReference type="AlphaFoldDB" id="A0A3S9VNT3"/>
<keyword evidence="2" id="KW-1185">Reference proteome</keyword>
<proteinExistence type="predicted"/>
<organism evidence="1 2">
    <name type="scientific">Butyricimonas faecalis</name>
    <dbReference type="NCBI Taxonomy" id="2093856"/>
    <lineage>
        <taxon>Bacteria</taxon>
        <taxon>Pseudomonadati</taxon>
        <taxon>Bacteroidota</taxon>
        <taxon>Bacteroidia</taxon>
        <taxon>Bacteroidales</taxon>
        <taxon>Odoribacteraceae</taxon>
        <taxon>Butyricimonas</taxon>
    </lineage>
</organism>
<evidence type="ECO:0000313" key="1">
    <source>
        <dbReference type="EMBL" id="AZS28185.1"/>
    </source>
</evidence>
<dbReference type="OrthoDB" id="828031at2"/>
<dbReference type="KEGG" id="buy:D8S85_00545"/>
<dbReference type="Proteomes" id="UP000270673">
    <property type="component" value="Chromosome"/>
</dbReference>